<evidence type="ECO:0000313" key="1">
    <source>
        <dbReference type="EMBL" id="KAK9265473.1"/>
    </source>
</evidence>
<dbReference type="Proteomes" id="UP001415857">
    <property type="component" value="Unassembled WGS sequence"/>
</dbReference>
<evidence type="ECO:0000313" key="2">
    <source>
        <dbReference type="Proteomes" id="UP001415857"/>
    </source>
</evidence>
<reference evidence="1 2" key="1">
    <citation type="journal article" date="2024" name="Plant J.">
        <title>Genome sequences and population genomics reveal climatic adaptation and genomic divergence between two closely related sweetgum species.</title>
        <authorList>
            <person name="Xu W.Q."/>
            <person name="Ren C.Q."/>
            <person name="Zhang X.Y."/>
            <person name="Comes H.P."/>
            <person name="Liu X.H."/>
            <person name="Li Y.G."/>
            <person name="Kettle C.J."/>
            <person name="Jalonen R."/>
            <person name="Gaisberger H."/>
            <person name="Ma Y.Z."/>
            <person name="Qiu Y.X."/>
        </authorList>
    </citation>
    <scope>NUCLEOTIDE SEQUENCE [LARGE SCALE GENOMIC DNA]</scope>
    <source>
        <strain evidence="1">Hangzhou</strain>
    </source>
</reference>
<accession>A0AAP0N1A6</accession>
<dbReference type="AlphaFoldDB" id="A0AAP0N1A6"/>
<gene>
    <name evidence="1" type="ORF">L1049_007376</name>
</gene>
<protein>
    <submittedName>
        <fullName evidence="1">Uncharacterized protein</fullName>
    </submittedName>
</protein>
<organism evidence="1 2">
    <name type="scientific">Liquidambar formosana</name>
    <name type="common">Formosan gum</name>
    <dbReference type="NCBI Taxonomy" id="63359"/>
    <lineage>
        <taxon>Eukaryota</taxon>
        <taxon>Viridiplantae</taxon>
        <taxon>Streptophyta</taxon>
        <taxon>Embryophyta</taxon>
        <taxon>Tracheophyta</taxon>
        <taxon>Spermatophyta</taxon>
        <taxon>Magnoliopsida</taxon>
        <taxon>eudicotyledons</taxon>
        <taxon>Gunneridae</taxon>
        <taxon>Pentapetalae</taxon>
        <taxon>Saxifragales</taxon>
        <taxon>Altingiaceae</taxon>
        <taxon>Liquidambar</taxon>
    </lineage>
</organism>
<name>A0AAP0N1A6_LIQFO</name>
<sequence length="123" mass="14574">MRNTRVRPLIVSNWSNTSPYESLQANDYGGSFRRGRDYWYARQAFLNSYHFSEQNGFKEKLRRSVKELNELAMGLISEIRQEMAKRRLGTRVFKFRLGWPSLAVVRCFTPWLHKIETVGCDHI</sequence>
<keyword evidence="2" id="KW-1185">Reference proteome</keyword>
<proteinExistence type="predicted"/>
<dbReference type="EMBL" id="JBBPBK010000389">
    <property type="protein sequence ID" value="KAK9265473.1"/>
    <property type="molecule type" value="Genomic_DNA"/>
</dbReference>
<comment type="caution">
    <text evidence="1">The sequence shown here is derived from an EMBL/GenBank/DDBJ whole genome shotgun (WGS) entry which is preliminary data.</text>
</comment>